<dbReference type="EMBL" id="SWFT01000064">
    <property type="protein sequence ID" value="KAA8904065.1"/>
    <property type="molecule type" value="Genomic_DNA"/>
</dbReference>
<evidence type="ECO:0000313" key="4">
    <source>
        <dbReference type="Proteomes" id="UP000449547"/>
    </source>
</evidence>
<keyword evidence="2" id="KW-1133">Transmembrane helix</keyword>
<keyword evidence="4" id="KW-1185">Reference proteome</keyword>
<feature type="region of interest" description="Disordered" evidence="1">
    <location>
        <begin position="1"/>
        <end position="53"/>
    </location>
</feature>
<evidence type="ECO:0000313" key="3">
    <source>
        <dbReference type="EMBL" id="KAA8904065.1"/>
    </source>
</evidence>
<evidence type="ECO:0000256" key="1">
    <source>
        <dbReference type="SAM" id="MobiDB-lite"/>
    </source>
</evidence>
<dbReference type="GeneID" id="54780668"/>
<feature type="compositionally biased region" description="Basic and acidic residues" evidence="1">
    <location>
        <begin position="9"/>
        <end position="18"/>
    </location>
</feature>
<dbReference type="VEuPathDB" id="FungiDB:DIURU_002017"/>
<organism evidence="3 4">
    <name type="scientific">Diutina rugosa</name>
    <name type="common">Yeast</name>
    <name type="synonym">Candida rugosa</name>
    <dbReference type="NCBI Taxonomy" id="5481"/>
    <lineage>
        <taxon>Eukaryota</taxon>
        <taxon>Fungi</taxon>
        <taxon>Dikarya</taxon>
        <taxon>Ascomycota</taxon>
        <taxon>Saccharomycotina</taxon>
        <taxon>Pichiomycetes</taxon>
        <taxon>Debaryomycetaceae</taxon>
        <taxon>Diutina</taxon>
    </lineage>
</organism>
<dbReference type="OMA" id="HATHTSM"/>
<accession>A0A642URD7</accession>
<name>A0A642URD7_DIURU</name>
<comment type="caution">
    <text evidence="3">The sequence shown here is derived from an EMBL/GenBank/DDBJ whole genome shotgun (WGS) entry which is preliminary data.</text>
</comment>
<feature type="region of interest" description="Disordered" evidence="1">
    <location>
        <begin position="100"/>
        <end position="157"/>
    </location>
</feature>
<feature type="transmembrane region" description="Helical" evidence="2">
    <location>
        <begin position="274"/>
        <end position="293"/>
    </location>
</feature>
<gene>
    <name evidence="3" type="ORF">DIURU_002017</name>
</gene>
<keyword evidence="2" id="KW-0812">Transmembrane</keyword>
<feature type="compositionally biased region" description="Polar residues" evidence="1">
    <location>
        <begin position="169"/>
        <end position="184"/>
    </location>
</feature>
<dbReference type="RefSeq" id="XP_034013150.1">
    <property type="nucleotide sequence ID" value="XM_034154623.1"/>
</dbReference>
<feature type="compositionally biased region" description="Low complexity" evidence="1">
    <location>
        <begin position="105"/>
        <end position="114"/>
    </location>
</feature>
<feature type="compositionally biased region" description="Low complexity" evidence="1">
    <location>
        <begin position="19"/>
        <end position="32"/>
    </location>
</feature>
<feature type="compositionally biased region" description="Low complexity" evidence="1">
    <location>
        <begin position="144"/>
        <end position="157"/>
    </location>
</feature>
<dbReference type="Proteomes" id="UP000449547">
    <property type="component" value="Unassembled WGS sequence"/>
</dbReference>
<evidence type="ECO:0000256" key="2">
    <source>
        <dbReference type="SAM" id="Phobius"/>
    </source>
</evidence>
<dbReference type="OrthoDB" id="5426978at2759"/>
<proteinExistence type="predicted"/>
<keyword evidence="2" id="KW-0472">Membrane</keyword>
<sequence length="614" mass="67468">MKRGPTKGFVREKLEREMSVPTQSSTPTSTLPHISPPAAPLIPQGPQLSKNVPIKLPPLFPSIKSEAPPLAMDRNTSPPISGPFWKVPYEMPTPQAPVLRRKSSVESLSSTSTSGVPRIPVPSDSALYSDSDDDFYSVRSRGPLSGSNSPRNSVSSLSSLNGRIKKVTLSSHSPQIATTPTVGTSVPPEPLEQNIRTYYHQIHGDFPILTNDNGAIPRFLESISVDDERSVKIAQLFAQALANLIHYRQAHVSDHVAILSRLADMPCLGLPQPVLILFMATFLLTNYALFLAGENYSIGIGMSVSVFHDLRVLEGFAALMASGKQPVADTPEVMLPKLAYLTSVLDTAWALGSGKQRTAESLSLMGFMDAHLQWLVPSQWMVKLRPLWALLAQAADARTRSLIEPSNPIKFPPLESADDLFLTLVANKFEMYHYIYEMCSWLDQPTPSNDEELRETLSDYAAKLLRLLKKLVSSLVALVASLATVYKYTIAPWIQLAVGQSFRMIKFVKTVVDGLAFALPALGPDLVQRMMKVHTDLSQAYIQLTSNYLGLSLGPAAIEKLKATVNGYDLQFVVPVRPPSPKPMTGAQVMASWRGHWKPQVMQCIIDETTNGWC</sequence>
<protein>
    <submittedName>
        <fullName evidence="3">Uncharacterized protein</fullName>
    </submittedName>
</protein>
<feature type="transmembrane region" description="Helical" evidence="2">
    <location>
        <begin position="471"/>
        <end position="490"/>
    </location>
</feature>
<feature type="region of interest" description="Disordered" evidence="1">
    <location>
        <begin position="169"/>
        <end position="188"/>
    </location>
</feature>
<reference evidence="3 4" key="1">
    <citation type="submission" date="2019-07" db="EMBL/GenBank/DDBJ databases">
        <title>Genome assembly of two rare yeast pathogens: Diutina rugosa and Trichomonascus ciferrii.</title>
        <authorList>
            <person name="Mixao V."/>
            <person name="Saus E."/>
            <person name="Hansen A."/>
            <person name="Lass-Flor C."/>
            <person name="Gabaldon T."/>
        </authorList>
    </citation>
    <scope>NUCLEOTIDE SEQUENCE [LARGE SCALE GENOMIC DNA]</scope>
    <source>
        <strain evidence="3 4">CBS 613</strain>
    </source>
</reference>
<dbReference type="AlphaFoldDB" id="A0A642URD7"/>